<name>D4DP89_NEIEG</name>
<dbReference type="KEGG" id="nel:NELON_03100"/>
<keyword evidence="1" id="KW-1133">Transmembrane helix</keyword>
<evidence type="ECO:0000313" key="3">
    <source>
        <dbReference type="EMBL" id="EFE50377.1"/>
    </source>
</evidence>
<dbReference type="STRING" id="546263.NELON_03100"/>
<dbReference type="HOGENOM" id="CLU_2524089_0_0_4"/>
<accession>D4DP89</accession>
<keyword evidence="1" id="KW-0472">Membrane</keyword>
<dbReference type="Proteomes" id="UP000031392">
    <property type="component" value="Chromosome"/>
</dbReference>
<keyword evidence="1" id="KW-0812">Transmembrane</keyword>
<dbReference type="EMBL" id="ADBF01000022">
    <property type="protein sequence ID" value="EFE50377.1"/>
    <property type="molecule type" value="Genomic_DNA"/>
</dbReference>
<reference evidence="2 5" key="3">
    <citation type="journal article" date="2015" name="PLoS Genet.">
        <title>Common Cell Shape Evolution of Two Nasopharyngeal Pathogens.</title>
        <authorList>
            <person name="Veyrier F.J."/>
            <person name="Biais N."/>
            <person name="Morales P."/>
            <person name="Belkacem N."/>
            <person name="Guilhen C."/>
            <person name="Ranjeva S."/>
            <person name="Sismeiro O."/>
            <person name="Pehau-Arnaudet G."/>
            <person name="Rocha E.P."/>
            <person name="Werts C."/>
            <person name="Taha M.K."/>
            <person name="Boneca I.G."/>
        </authorList>
    </citation>
    <scope>NUCLEOTIDE SEQUENCE [LARGE SCALE GENOMIC DNA]</scope>
    <source>
        <strain evidence="2 5">ATCC 29315</strain>
    </source>
</reference>
<keyword evidence="5" id="KW-1185">Reference proteome</keyword>
<dbReference type="PATRIC" id="fig|546263.7.peg.650"/>
<dbReference type="Proteomes" id="UP000005536">
    <property type="component" value="Unassembled WGS sequence"/>
</dbReference>
<evidence type="ECO:0000313" key="4">
    <source>
        <dbReference type="Proteomes" id="UP000005536"/>
    </source>
</evidence>
<proteinExistence type="predicted"/>
<evidence type="ECO:0000313" key="5">
    <source>
        <dbReference type="Proteomes" id="UP000031392"/>
    </source>
</evidence>
<sequence length="84" mass="9679">MVARAVGAQGGQFVRLMTYIAVRFEIAWFFGWIGRLKVGKLFQMTFFIKLKLACVPRTLCLQISCRLRLAEDKVIKEFGKYGKD</sequence>
<dbReference type="EMBL" id="CP007726">
    <property type="protein sequence ID" value="AJE17963.1"/>
    <property type="molecule type" value="Genomic_DNA"/>
</dbReference>
<evidence type="ECO:0000313" key="2">
    <source>
        <dbReference type="EMBL" id="AJE17963.1"/>
    </source>
</evidence>
<reference evidence="3 4" key="1">
    <citation type="submission" date="2010-02" db="EMBL/GenBank/DDBJ databases">
        <authorList>
            <person name="Weinstock G."/>
            <person name="Sodergren E."/>
            <person name="Clifton S."/>
            <person name="Fulton L."/>
            <person name="Fulton B."/>
            <person name="Courtney L."/>
            <person name="Fronick C."/>
            <person name="Harrison M."/>
            <person name="Strong C."/>
            <person name="Farmer C."/>
            <person name="Delahaunty K."/>
            <person name="Markovic C."/>
            <person name="Hall O."/>
            <person name="Minx P."/>
            <person name="Tomlinson C."/>
            <person name="Mitreva M."/>
            <person name="Nelson J."/>
            <person name="Hou S."/>
            <person name="Wollam A."/>
            <person name="Pepin K.H."/>
            <person name="Johnson M."/>
            <person name="Bhonagiri V."/>
            <person name="Zhang X."/>
            <person name="Suruliraj S."/>
            <person name="Warren W."/>
            <person name="Chinwalla A."/>
            <person name="Mardis E.R."/>
            <person name="Wilson R.K."/>
        </authorList>
    </citation>
    <scope>NUCLEOTIDE SEQUENCE [LARGE SCALE GENOMIC DNA]</scope>
    <source>
        <strain evidence="3 4">ATCC 29315</strain>
    </source>
</reference>
<protein>
    <submittedName>
        <fullName evidence="3">Uncharacterized protein</fullName>
    </submittedName>
</protein>
<feature type="transmembrane region" description="Helical" evidence="1">
    <location>
        <begin position="16"/>
        <end position="34"/>
    </location>
</feature>
<evidence type="ECO:0000256" key="1">
    <source>
        <dbReference type="SAM" id="Phobius"/>
    </source>
</evidence>
<reference evidence="5" key="2">
    <citation type="submission" date="2014-05" db="EMBL/GenBank/DDBJ databases">
        <title>Complete Genome sequence of Neisseria elongata subsp. glycolytica.</title>
        <authorList>
            <person name="Veyrier F.J."/>
            <person name="Taha M.-K."/>
        </authorList>
    </citation>
    <scope>NUCLEOTIDE SEQUENCE [LARGE SCALE GENOMIC DNA]</scope>
    <source>
        <strain evidence="5">ATCC 29315</strain>
    </source>
</reference>
<gene>
    <name evidence="3" type="ORF">NEIELOOT_00874</name>
    <name evidence="2" type="ORF">NELON_03100</name>
</gene>
<organism evidence="3 4">
    <name type="scientific">Neisseria elongata subsp. glycolytica ATCC 29315</name>
    <dbReference type="NCBI Taxonomy" id="546263"/>
    <lineage>
        <taxon>Bacteria</taxon>
        <taxon>Pseudomonadati</taxon>
        <taxon>Pseudomonadota</taxon>
        <taxon>Betaproteobacteria</taxon>
        <taxon>Neisseriales</taxon>
        <taxon>Neisseriaceae</taxon>
        <taxon>Neisseria</taxon>
    </lineage>
</organism>
<dbReference type="AlphaFoldDB" id="D4DP89"/>